<evidence type="ECO:0000313" key="2">
    <source>
        <dbReference type="Proteomes" id="UP001286313"/>
    </source>
</evidence>
<comment type="caution">
    <text evidence="1">The sequence shown here is derived from an EMBL/GenBank/DDBJ whole genome shotgun (WGS) entry which is preliminary data.</text>
</comment>
<accession>A0AAE1K960</accession>
<keyword evidence="2" id="KW-1185">Reference proteome</keyword>
<dbReference type="EMBL" id="JAWQEG010003509">
    <property type="protein sequence ID" value="KAK3865870.1"/>
    <property type="molecule type" value="Genomic_DNA"/>
</dbReference>
<gene>
    <name evidence="1" type="ORF">Pcinc_028547</name>
</gene>
<sequence length="33" mass="3612">METRRRKVKACVGDRGEGEGVSGFLGGEMVRDE</sequence>
<dbReference type="Proteomes" id="UP001286313">
    <property type="component" value="Unassembled WGS sequence"/>
</dbReference>
<reference evidence="1" key="1">
    <citation type="submission" date="2023-10" db="EMBL/GenBank/DDBJ databases">
        <title>Genome assemblies of two species of porcelain crab, Petrolisthes cinctipes and Petrolisthes manimaculis (Anomura: Porcellanidae).</title>
        <authorList>
            <person name="Angst P."/>
        </authorList>
    </citation>
    <scope>NUCLEOTIDE SEQUENCE</scope>
    <source>
        <strain evidence="1">PB745_01</strain>
        <tissue evidence="1">Gill</tissue>
    </source>
</reference>
<organism evidence="1 2">
    <name type="scientific">Petrolisthes cinctipes</name>
    <name type="common">Flat porcelain crab</name>
    <dbReference type="NCBI Taxonomy" id="88211"/>
    <lineage>
        <taxon>Eukaryota</taxon>
        <taxon>Metazoa</taxon>
        <taxon>Ecdysozoa</taxon>
        <taxon>Arthropoda</taxon>
        <taxon>Crustacea</taxon>
        <taxon>Multicrustacea</taxon>
        <taxon>Malacostraca</taxon>
        <taxon>Eumalacostraca</taxon>
        <taxon>Eucarida</taxon>
        <taxon>Decapoda</taxon>
        <taxon>Pleocyemata</taxon>
        <taxon>Anomura</taxon>
        <taxon>Galatheoidea</taxon>
        <taxon>Porcellanidae</taxon>
        <taxon>Petrolisthes</taxon>
    </lineage>
</organism>
<proteinExistence type="predicted"/>
<name>A0AAE1K960_PETCI</name>
<evidence type="ECO:0000313" key="1">
    <source>
        <dbReference type="EMBL" id="KAK3865870.1"/>
    </source>
</evidence>
<protein>
    <submittedName>
        <fullName evidence="1">Uncharacterized protein</fullName>
    </submittedName>
</protein>
<feature type="non-terminal residue" evidence="1">
    <location>
        <position position="33"/>
    </location>
</feature>
<dbReference type="AlphaFoldDB" id="A0AAE1K960"/>